<organism evidence="1 2">
    <name type="scientific">Discina gigas</name>
    <dbReference type="NCBI Taxonomy" id="1032678"/>
    <lineage>
        <taxon>Eukaryota</taxon>
        <taxon>Fungi</taxon>
        <taxon>Dikarya</taxon>
        <taxon>Ascomycota</taxon>
        <taxon>Pezizomycotina</taxon>
        <taxon>Pezizomycetes</taxon>
        <taxon>Pezizales</taxon>
        <taxon>Discinaceae</taxon>
        <taxon>Discina</taxon>
    </lineage>
</organism>
<protein>
    <submittedName>
        <fullName evidence="1">Uncharacterized protein</fullName>
    </submittedName>
</protein>
<accession>A0ABR3GE43</accession>
<keyword evidence="2" id="KW-1185">Reference proteome</keyword>
<dbReference type="Proteomes" id="UP001447188">
    <property type="component" value="Unassembled WGS sequence"/>
</dbReference>
<evidence type="ECO:0000313" key="1">
    <source>
        <dbReference type="EMBL" id="KAL0634236.1"/>
    </source>
</evidence>
<dbReference type="EMBL" id="JBBBZM010000100">
    <property type="protein sequence ID" value="KAL0634236.1"/>
    <property type="molecule type" value="Genomic_DNA"/>
</dbReference>
<name>A0ABR3GE43_9PEZI</name>
<proteinExistence type="predicted"/>
<gene>
    <name evidence="1" type="ORF">Q9L58_006854</name>
</gene>
<comment type="caution">
    <text evidence="1">The sequence shown here is derived from an EMBL/GenBank/DDBJ whole genome shotgun (WGS) entry which is preliminary data.</text>
</comment>
<evidence type="ECO:0000313" key="2">
    <source>
        <dbReference type="Proteomes" id="UP001447188"/>
    </source>
</evidence>
<sequence>MATPYSVVLKIDNRLLANLTDPRPNLIHGVLDGRDWPLVPMGTTSSEIRINSLNPEDGVQGSVSYISVHKHARKVTFNFTCNSQKCSATAESYTVVASTRDQSASSPLTVLYVAKEIID</sequence>
<reference evidence="1 2" key="1">
    <citation type="submission" date="2024-02" db="EMBL/GenBank/DDBJ databases">
        <title>Discinaceae phylogenomics.</title>
        <authorList>
            <person name="Dirks A.C."/>
            <person name="James T.Y."/>
        </authorList>
    </citation>
    <scope>NUCLEOTIDE SEQUENCE [LARGE SCALE GENOMIC DNA]</scope>
    <source>
        <strain evidence="1 2">ACD0624</strain>
    </source>
</reference>